<keyword evidence="1" id="KW-1185">Reference proteome</keyword>
<dbReference type="AlphaFoldDB" id="A0A915JDV0"/>
<reference evidence="2" key="1">
    <citation type="submission" date="2022-11" db="UniProtKB">
        <authorList>
            <consortium name="WormBaseParasite"/>
        </authorList>
    </citation>
    <scope>IDENTIFICATION</scope>
</reference>
<name>A0A915JDV0_ROMCU</name>
<organism evidence="1 2">
    <name type="scientific">Romanomermis culicivorax</name>
    <name type="common">Nematode worm</name>
    <dbReference type="NCBI Taxonomy" id="13658"/>
    <lineage>
        <taxon>Eukaryota</taxon>
        <taxon>Metazoa</taxon>
        <taxon>Ecdysozoa</taxon>
        <taxon>Nematoda</taxon>
        <taxon>Enoplea</taxon>
        <taxon>Dorylaimia</taxon>
        <taxon>Mermithida</taxon>
        <taxon>Mermithoidea</taxon>
        <taxon>Mermithidae</taxon>
        <taxon>Romanomermis</taxon>
    </lineage>
</organism>
<protein>
    <submittedName>
        <fullName evidence="2">Uncharacterized protein</fullName>
    </submittedName>
</protein>
<sequence>MSTVFPEETAFFAKNVELLSRKCDFFHAEKLDFLIGPFSVAVIFLRRRKTSTNLGSNGYNFA</sequence>
<accession>A0A915JDV0</accession>
<evidence type="ECO:0000313" key="2">
    <source>
        <dbReference type="WBParaSite" id="nRc.2.0.1.t23975-RA"/>
    </source>
</evidence>
<evidence type="ECO:0000313" key="1">
    <source>
        <dbReference type="Proteomes" id="UP000887565"/>
    </source>
</evidence>
<proteinExistence type="predicted"/>
<dbReference type="Proteomes" id="UP000887565">
    <property type="component" value="Unplaced"/>
</dbReference>
<dbReference type="WBParaSite" id="nRc.2.0.1.t23975-RA">
    <property type="protein sequence ID" value="nRc.2.0.1.t23975-RA"/>
    <property type="gene ID" value="nRc.2.0.1.g23975"/>
</dbReference>